<evidence type="ECO:0000259" key="1">
    <source>
        <dbReference type="Pfam" id="PF18406"/>
    </source>
</evidence>
<name>A0A218MKI1_9VIRU</name>
<proteinExistence type="predicted"/>
<reference evidence="2" key="1">
    <citation type="submission" date="2016-10" db="EMBL/GenBank/DDBJ databases">
        <authorList>
            <person name="Varghese N."/>
        </authorList>
    </citation>
    <scope>NUCLEOTIDE SEQUENCE</scope>
</reference>
<protein>
    <recommendedName>
        <fullName evidence="1">YubB ferredoxin-like domain-containing protein</fullName>
    </recommendedName>
</protein>
<feature type="domain" description="YubB ferredoxin-like" evidence="1">
    <location>
        <begin position="70"/>
        <end position="137"/>
    </location>
</feature>
<accession>A0A218MKI1</accession>
<organism evidence="2">
    <name type="scientific">uncultured virus</name>
    <dbReference type="NCBI Taxonomy" id="340016"/>
    <lineage>
        <taxon>Viruses</taxon>
        <taxon>environmental samples</taxon>
    </lineage>
</organism>
<dbReference type="EMBL" id="KY052795">
    <property type="protein sequence ID" value="ASE99786.1"/>
    <property type="molecule type" value="Genomic_DNA"/>
</dbReference>
<dbReference type="InterPro" id="IPR041329">
    <property type="entry name" value="YubB_C"/>
</dbReference>
<sequence>MPNWTQTVVTLGGMKPSLIDKIEKFSTIGHSDQKWEEEGGLFALITGKHHSGDGWYDFNLDHYGTKWDVHDVQINREHDDTVVLMFQTAWSPPLKVFEHLEAEGVDVDAVYLDEGCNYAGQYFDGEVDEYDYKDLIAEDSIIPGPIWDAFEGDILDARQWAKEQEEEENDAMAHGYGGA</sequence>
<reference evidence="2" key="2">
    <citation type="journal article" date="2017" name="Nat. Commun.">
        <title>Single-virus genomics reveals hidden cosmopolitan and abundant viruses.</title>
        <authorList>
            <person name="Martinez-Hernandez F."/>
            <person name="Fornas O."/>
            <person name="Lluesma Gomez M."/>
            <person name="Bolduc B."/>
            <person name="de la Cruz Pena M.J."/>
            <person name="Martinez J.M."/>
            <person name="Anton J."/>
            <person name="Gasol J.M."/>
            <person name="Rosselli R."/>
            <person name="Rodriguez-Valera F."/>
            <person name="Sullivan M.B."/>
            <person name="Acinas S.G."/>
            <person name="Martinez-Garcia M."/>
        </authorList>
    </citation>
    <scope>NUCLEOTIDE SEQUENCE</scope>
</reference>
<dbReference type="Pfam" id="PF18406">
    <property type="entry name" value="DUF1281_C"/>
    <property type="match status" value="1"/>
</dbReference>
<dbReference type="Gene3D" id="3.30.70.1270">
    <property type="entry name" value="Api92-like domains"/>
    <property type="match status" value="1"/>
</dbReference>
<evidence type="ECO:0000313" key="2">
    <source>
        <dbReference type="EMBL" id="ASE99786.1"/>
    </source>
</evidence>